<dbReference type="InterPro" id="IPR013324">
    <property type="entry name" value="RNA_pol_sigma_r3/r4-like"/>
</dbReference>
<evidence type="ECO:0000256" key="4">
    <source>
        <dbReference type="ARBA" id="ARBA00023163"/>
    </source>
</evidence>
<keyword evidence="3" id="KW-0731">Sigma factor</keyword>
<dbReference type="PANTHER" id="PTHR43133">
    <property type="entry name" value="RNA POLYMERASE ECF-TYPE SIGMA FACTO"/>
    <property type="match status" value="1"/>
</dbReference>
<dbReference type="Gene3D" id="1.10.10.10">
    <property type="entry name" value="Winged helix-like DNA-binding domain superfamily/Winged helix DNA-binding domain"/>
    <property type="match status" value="1"/>
</dbReference>
<name>A0A6G1U0Q6_9BACT</name>
<dbReference type="EMBL" id="VZCB01000046">
    <property type="protein sequence ID" value="MQN80371.1"/>
    <property type="molecule type" value="Genomic_DNA"/>
</dbReference>
<dbReference type="Proteomes" id="UP000480425">
    <property type="component" value="Unassembled WGS sequence"/>
</dbReference>
<evidence type="ECO:0000259" key="6">
    <source>
        <dbReference type="Pfam" id="PF08281"/>
    </source>
</evidence>
<dbReference type="PANTHER" id="PTHR43133:SF46">
    <property type="entry name" value="RNA POLYMERASE SIGMA-70 FACTOR ECF SUBFAMILY"/>
    <property type="match status" value="1"/>
</dbReference>
<keyword evidence="2" id="KW-0805">Transcription regulation</keyword>
<dbReference type="GO" id="GO:0006352">
    <property type="term" value="P:DNA-templated transcription initiation"/>
    <property type="evidence" value="ECO:0007669"/>
    <property type="project" value="InterPro"/>
</dbReference>
<dbReference type="GO" id="GO:0016987">
    <property type="term" value="F:sigma factor activity"/>
    <property type="evidence" value="ECO:0007669"/>
    <property type="project" value="UniProtKB-KW"/>
</dbReference>
<dbReference type="NCBIfam" id="TIGR02937">
    <property type="entry name" value="sigma70-ECF"/>
    <property type="match status" value="1"/>
</dbReference>
<dbReference type="Pfam" id="PF08281">
    <property type="entry name" value="Sigma70_r4_2"/>
    <property type="match status" value="1"/>
</dbReference>
<dbReference type="Gene3D" id="1.10.1740.10">
    <property type="match status" value="1"/>
</dbReference>
<dbReference type="Pfam" id="PF04542">
    <property type="entry name" value="Sigma70_r2"/>
    <property type="match status" value="1"/>
</dbReference>
<comment type="similarity">
    <text evidence="1">Belongs to the sigma-70 factor family. ECF subfamily.</text>
</comment>
<dbReference type="InterPro" id="IPR007627">
    <property type="entry name" value="RNA_pol_sigma70_r2"/>
</dbReference>
<evidence type="ECO:0000256" key="1">
    <source>
        <dbReference type="ARBA" id="ARBA00010641"/>
    </source>
</evidence>
<evidence type="ECO:0000256" key="2">
    <source>
        <dbReference type="ARBA" id="ARBA00023015"/>
    </source>
</evidence>
<dbReference type="SUPFAM" id="SSF88659">
    <property type="entry name" value="Sigma3 and sigma4 domains of RNA polymerase sigma factors"/>
    <property type="match status" value="1"/>
</dbReference>
<dbReference type="AlphaFoldDB" id="A0A6G1U0Q6"/>
<reference evidence="7 8" key="1">
    <citation type="submission" date="2019-09" db="EMBL/GenBank/DDBJ databases">
        <title>Distinct polysaccharide growth profiles of human intestinal Prevotella copri isolates.</title>
        <authorList>
            <person name="Fehlner-Peach H."/>
            <person name="Magnabosco C."/>
            <person name="Raghavan V."/>
            <person name="Scher J.U."/>
            <person name="Tett A."/>
            <person name="Cox L.M."/>
            <person name="Gottsegen C."/>
            <person name="Watters A."/>
            <person name="Wiltshire- Gordon J.D."/>
            <person name="Segata N."/>
            <person name="Bonneau R."/>
            <person name="Littman D.R."/>
        </authorList>
    </citation>
    <scope>NUCLEOTIDE SEQUENCE [LARGE SCALE GENOMIC DNA]</scope>
    <source>
        <strain evidence="8">iA622</strain>
    </source>
</reference>
<protein>
    <submittedName>
        <fullName evidence="7">Sigma-70 family RNA polymerase sigma factor</fullName>
    </submittedName>
</protein>
<comment type="caution">
    <text evidence="7">The sequence shown here is derived from an EMBL/GenBank/DDBJ whole genome shotgun (WGS) entry which is preliminary data.</text>
</comment>
<accession>A0A6G1U0Q6</accession>
<evidence type="ECO:0000313" key="8">
    <source>
        <dbReference type="Proteomes" id="UP000480425"/>
    </source>
</evidence>
<dbReference type="InterPro" id="IPR014284">
    <property type="entry name" value="RNA_pol_sigma-70_dom"/>
</dbReference>
<gene>
    <name evidence="7" type="ORF">F7D73_05295</name>
</gene>
<dbReference type="InterPro" id="IPR039425">
    <property type="entry name" value="RNA_pol_sigma-70-like"/>
</dbReference>
<dbReference type="GO" id="GO:0003677">
    <property type="term" value="F:DNA binding"/>
    <property type="evidence" value="ECO:0007669"/>
    <property type="project" value="InterPro"/>
</dbReference>
<keyword evidence="4" id="KW-0804">Transcription</keyword>
<feature type="domain" description="RNA polymerase sigma factor 70 region 4 type 2" evidence="6">
    <location>
        <begin position="122"/>
        <end position="171"/>
    </location>
</feature>
<dbReference type="InterPro" id="IPR013249">
    <property type="entry name" value="RNA_pol_sigma70_r4_t2"/>
</dbReference>
<evidence type="ECO:0000313" key="7">
    <source>
        <dbReference type="EMBL" id="MQN80371.1"/>
    </source>
</evidence>
<proteinExistence type="inferred from homology"/>
<dbReference type="InterPro" id="IPR036388">
    <property type="entry name" value="WH-like_DNA-bd_sf"/>
</dbReference>
<evidence type="ECO:0000259" key="5">
    <source>
        <dbReference type="Pfam" id="PF04542"/>
    </source>
</evidence>
<evidence type="ECO:0000256" key="3">
    <source>
        <dbReference type="ARBA" id="ARBA00023082"/>
    </source>
</evidence>
<organism evidence="7 8">
    <name type="scientific">Segatella copri</name>
    <dbReference type="NCBI Taxonomy" id="165179"/>
    <lineage>
        <taxon>Bacteria</taxon>
        <taxon>Pseudomonadati</taxon>
        <taxon>Bacteroidota</taxon>
        <taxon>Bacteroidia</taxon>
        <taxon>Bacteroidales</taxon>
        <taxon>Prevotellaceae</taxon>
        <taxon>Segatella</taxon>
    </lineage>
</organism>
<dbReference type="InterPro" id="IPR013325">
    <property type="entry name" value="RNA_pol_sigma_r2"/>
</dbReference>
<dbReference type="SUPFAM" id="SSF88946">
    <property type="entry name" value="Sigma2 domain of RNA polymerase sigma factors"/>
    <property type="match status" value="1"/>
</dbReference>
<sequence>MIKTTIMEQNIESKHSIIAEYYTECYAELKGFVASRLLGDEKAEQAEDIVQNVFVRLLKMDCMITRITLPCLVYTIARNLILDYWRHRHSLEKYEYVVRNTDWQNRYVDDVATIYSAHEIQRKLEDGIAQLSEKQSSVYRLNLEGMTVKDIALHLNIKYKCAEHYLGNARKSVRRYVKEEMAS</sequence>
<feature type="domain" description="RNA polymerase sigma-70 region 2" evidence="5">
    <location>
        <begin position="33"/>
        <end position="88"/>
    </location>
</feature>
<dbReference type="OrthoDB" id="1034453at2"/>